<dbReference type="EMBL" id="CP039355">
    <property type="protein sequence ID" value="QCE13161.1"/>
    <property type="molecule type" value="Genomic_DNA"/>
</dbReference>
<dbReference type="InterPro" id="IPR000232">
    <property type="entry name" value="HSF_DNA-bd"/>
</dbReference>
<evidence type="ECO:0000259" key="10">
    <source>
        <dbReference type="SMART" id="SM00415"/>
    </source>
</evidence>
<evidence type="ECO:0000313" key="12">
    <source>
        <dbReference type="EMBL" id="QCE13161.1"/>
    </source>
</evidence>
<dbReference type="GO" id="GO:0003700">
    <property type="term" value="F:DNA-binding transcription factor activity"/>
    <property type="evidence" value="ECO:0007669"/>
    <property type="project" value="InterPro"/>
</dbReference>
<keyword evidence="7" id="KW-0804">Transcription</keyword>
<proteinExistence type="inferred from homology"/>
<dbReference type="SMART" id="SM00415">
    <property type="entry name" value="HSF"/>
    <property type="match status" value="1"/>
</dbReference>
<evidence type="ECO:0000256" key="9">
    <source>
        <dbReference type="RuleBase" id="RU004020"/>
    </source>
</evidence>
<accession>A0A4D6NJQ1</accession>
<dbReference type="FunFam" id="1.10.10.10:FF:000037">
    <property type="entry name" value="Heat stress transcription factor B-4"/>
    <property type="match status" value="1"/>
</dbReference>
<dbReference type="EMBL" id="CP039350">
    <property type="protein sequence ID" value="QCD98017.1"/>
    <property type="molecule type" value="Genomic_DNA"/>
</dbReference>
<dbReference type="PANTHER" id="PTHR10015:SF337">
    <property type="entry name" value="HEAT STRESS TRANSCRIPTION FACTOR A-3"/>
    <property type="match status" value="1"/>
</dbReference>
<dbReference type="GO" id="GO:0034605">
    <property type="term" value="P:cellular response to heat"/>
    <property type="evidence" value="ECO:0007669"/>
    <property type="project" value="TreeGrafter"/>
</dbReference>
<dbReference type="Proteomes" id="UP000501690">
    <property type="component" value="Linkage Group LG6"/>
</dbReference>
<dbReference type="InterPro" id="IPR036388">
    <property type="entry name" value="WH-like_DNA-bd_sf"/>
</dbReference>
<dbReference type="PRINTS" id="PR00056">
    <property type="entry name" value="HSFDOMAIN"/>
</dbReference>
<keyword evidence="3" id="KW-0597">Phosphoprotein</keyword>
<name>A0A4D6NJQ1_VIGUN</name>
<keyword evidence="8" id="KW-0539">Nucleus</keyword>
<keyword evidence="13" id="KW-1185">Reference proteome</keyword>
<evidence type="ECO:0000313" key="13">
    <source>
        <dbReference type="Proteomes" id="UP000501690"/>
    </source>
</evidence>
<reference evidence="12 13" key="1">
    <citation type="submission" date="2019-04" db="EMBL/GenBank/DDBJ databases">
        <title>An improved genome assembly and genetic linkage map for asparagus bean, Vigna unguiculata ssp. sesquipedialis.</title>
        <authorList>
            <person name="Xia Q."/>
            <person name="Zhang R."/>
            <person name="Dong Y."/>
        </authorList>
    </citation>
    <scope>NUCLEOTIDE SEQUENCE [LARGE SCALE GENOMIC DNA]</scope>
    <source>
        <tissue evidence="12">Leaf</tissue>
    </source>
</reference>
<evidence type="ECO:0000256" key="5">
    <source>
        <dbReference type="ARBA" id="ARBA00023016"/>
    </source>
</evidence>
<dbReference type="PANTHER" id="PTHR10015">
    <property type="entry name" value="HEAT SHOCK TRANSCRIPTION FACTOR"/>
    <property type="match status" value="1"/>
</dbReference>
<feature type="domain" description="HSF-type DNA-binding" evidence="10">
    <location>
        <begin position="66"/>
        <end position="159"/>
    </location>
</feature>
<dbReference type="GO" id="GO:0000978">
    <property type="term" value="F:RNA polymerase II cis-regulatory region sequence-specific DNA binding"/>
    <property type="evidence" value="ECO:0007669"/>
    <property type="project" value="TreeGrafter"/>
</dbReference>
<dbReference type="AlphaFoldDB" id="A0A4D6NJQ1"/>
<dbReference type="SUPFAM" id="SSF46785">
    <property type="entry name" value="Winged helix' DNA-binding domain"/>
    <property type="match status" value="1"/>
</dbReference>
<evidence type="ECO:0000256" key="1">
    <source>
        <dbReference type="ARBA" id="ARBA00004123"/>
    </source>
</evidence>
<evidence type="ECO:0000256" key="4">
    <source>
        <dbReference type="ARBA" id="ARBA00023015"/>
    </source>
</evidence>
<dbReference type="Gene3D" id="1.10.10.10">
    <property type="entry name" value="Winged helix-like DNA-binding domain superfamily/Winged helix DNA-binding domain"/>
    <property type="match status" value="1"/>
</dbReference>
<dbReference type="Proteomes" id="UP000501690">
    <property type="component" value="Linkage Group LG11"/>
</dbReference>
<comment type="similarity">
    <text evidence="9">Belongs to the HSF family.</text>
</comment>
<sequence length="444" mass="50336">MNPRQHSHPQLVPEGPIGFSTTLLRSHEAFPSCSFLPHTSPSLSASSASEKVITLPHPLQCLQGNPVPAFLSKTFDLVDDPSLDPIISWASAGVSFVVWDPTLFAIHVLPRNFKHNNFSTFVRQLNTYGFRKIDSDKWEFFNEAFQRGKRNLLKNIQRRRHPHREAGKAGLEFEIERLGRERSVLMQEVVELRQQQRTTLHRARQVNQRLQSAELIHKQMFSFLARLLENPAFLTCLQHEKEQRDEEVESPKVRRSFVKQHQAQTGISDFLKEGQIVSYQPDWRDATISSKIPEMCSNYLSQALAEEWSEGAENLVSYSDTIGLKSSSFGLEDTLLKGKNVMNSNQDLLAEKIDSFPEGLTNEAGFAEFSPLVGTESIIKPENKSFHFSGSRDGPWGNGIKHEGQEFRFTSGMSDMWNICSLWATQSFRTEDPALDEGESLAGQ</sequence>
<gene>
    <name evidence="12" type="ORF">DEO72_LG11g154</name>
    <name evidence="11" type="ORF">DEO72_LG6g2732</name>
</gene>
<dbReference type="GO" id="GO:0005634">
    <property type="term" value="C:nucleus"/>
    <property type="evidence" value="ECO:0007669"/>
    <property type="project" value="UniProtKB-SubCell"/>
</dbReference>
<keyword evidence="6" id="KW-0238">DNA-binding</keyword>
<protein>
    <submittedName>
        <fullName evidence="12">Heat shock transcription factor 4</fullName>
    </submittedName>
</protein>
<evidence type="ECO:0000256" key="2">
    <source>
        <dbReference type="ARBA" id="ARBA00011233"/>
    </source>
</evidence>
<dbReference type="GO" id="GO:0006357">
    <property type="term" value="P:regulation of transcription by RNA polymerase II"/>
    <property type="evidence" value="ECO:0007669"/>
    <property type="project" value="TreeGrafter"/>
</dbReference>
<comment type="subunit">
    <text evidence="2">Homotrimer.</text>
</comment>
<evidence type="ECO:0000313" key="11">
    <source>
        <dbReference type="EMBL" id="QCD98017.1"/>
    </source>
</evidence>
<dbReference type="InterPro" id="IPR036390">
    <property type="entry name" value="WH_DNA-bd_sf"/>
</dbReference>
<comment type="subcellular location">
    <subcellularLocation>
        <location evidence="1">Nucleus</location>
    </subcellularLocation>
</comment>
<evidence type="ECO:0000256" key="6">
    <source>
        <dbReference type="ARBA" id="ARBA00023125"/>
    </source>
</evidence>
<keyword evidence="4" id="KW-0805">Transcription regulation</keyword>
<evidence type="ECO:0000256" key="3">
    <source>
        <dbReference type="ARBA" id="ARBA00022553"/>
    </source>
</evidence>
<organism evidence="12 13">
    <name type="scientific">Vigna unguiculata</name>
    <name type="common">Cowpea</name>
    <dbReference type="NCBI Taxonomy" id="3917"/>
    <lineage>
        <taxon>Eukaryota</taxon>
        <taxon>Viridiplantae</taxon>
        <taxon>Streptophyta</taxon>
        <taxon>Embryophyta</taxon>
        <taxon>Tracheophyta</taxon>
        <taxon>Spermatophyta</taxon>
        <taxon>Magnoliopsida</taxon>
        <taxon>eudicotyledons</taxon>
        <taxon>Gunneridae</taxon>
        <taxon>Pentapetalae</taxon>
        <taxon>rosids</taxon>
        <taxon>fabids</taxon>
        <taxon>Fabales</taxon>
        <taxon>Fabaceae</taxon>
        <taxon>Papilionoideae</taxon>
        <taxon>50 kb inversion clade</taxon>
        <taxon>NPAAA clade</taxon>
        <taxon>indigoferoid/millettioid clade</taxon>
        <taxon>Phaseoleae</taxon>
        <taxon>Vigna</taxon>
    </lineage>
</organism>
<evidence type="ECO:0000256" key="7">
    <source>
        <dbReference type="ARBA" id="ARBA00023163"/>
    </source>
</evidence>
<evidence type="ECO:0000256" key="8">
    <source>
        <dbReference type="ARBA" id="ARBA00023242"/>
    </source>
</evidence>
<dbReference type="Pfam" id="PF00447">
    <property type="entry name" value="HSF_DNA-bind"/>
    <property type="match status" value="1"/>
</dbReference>
<keyword evidence="5 12" id="KW-0346">Stress response</keyword>